<evidence type="ECO:0000313" key="4">
    <source>
        <dbReference type="Proteomes" id="UP000832011"/>
    </source>
</evidence>
<proteinExistence type="predicted"/>
<sequence length="455" mass="50644">MLKRKQDNCSFWVQSLAESSYAPPQTAPRIADQYDVAIIGGGFNGLWLAYYLKQADASLRIAIFESHHITYGASGRNSGWLSPQLHSSAQVLLQDVHTDNQFVRVLQRHMIGSVGEVLRVAEREQIDCDAEHGGMLLVATNAAQHVRLQRQHQQELDCGFQDEELQLLPQISAQSHIRIPGLQAALYYQHGARVQPAKLAMGLMQCVEALGVHVFENTPVQTWQAGKLRLAGQDVAASHIICCAEAYANRLLQDQKITAMNASMLVTKPLPESFWQEYGWLEQYLLADIAHLPFYAQKTSDGRIAFGGSGMPYQYGGADAGEGILDSDSSVHLYRRLSALFPDYPFVIENAWRASLGMTRNGTPSVSLQPQTGLGWMYGLGSIGLVASNLAARLMVDKILGKETVLTTLPWNDYQCPTWPNEPWRWLGIHGRYALASATDRVESSRYLRGFQLKR</sequence>
<protein>
    <submittedName>
        <fullName evidence="3">FAD-binding oxidoreductase</fullName>
    </submittedName>
</protein>
<dbReference type="Proteomes" id="UP000832011">
    <property type="component" value="Chromosome"/>
</dbReference>
<dbReference type="SUPFAM" id="SSF51905">
    <property type="entry name" value="FAD/NAD(P)-binding domain"/>
    <property type="match status" value="1"/>
</dbReference>
<dbReference type="Pfam" id="PF01266">
    <property type="entry name" value="DAO"/>
    <property type="match status" value="1"/>
</dbReference>
<organism evidence="3 4">
    <name type="scientific">Vitreoscilla massiliensis</name>
    <dbReference type="NCBI Taxonomy" id="1689272"/>
    <lineage>
        <taxon>Bacteria</taxon>
        <taxon>Pseudomonadati</taxon>
        <taxon>Pseudomonadota</taxon>
        <taxon>Betaproteobacteria</taxon>
        <taxon>Neisseriales</taxon>
        <taxon>Neisseriaceae</taxon>
        <taxon>Vitreoscilla</taxon>
    </lineage>
</organism>
<keyword evidence="4" id="KW-1185">Reference proteome</keyword>
<dbReference type="EMBL" id="CP091511">
    <property type="protein sequence ID" value="UOO91103.1"/>
    <property type="molecule type" value="Genomic_DNA"/>
</dbReference>
<evidence type="ECO:0000313" key="3">
    <source>
        <dbReference type="EMBL" id="UOO91103.1"/>
    </source>
</evidence>
<dbReference type="InterPro" id="IPR006076">
    <property type="entry name" value="FAD-dep_OxRdtase"/>
</dbReference>
<dbReference type="InterPro" id="IPR036188">
    <property type="entry name" value="FAD/NAD-bd_sf"/>
</dbReference>
<keyword evidence="1" id="KW-0560">Oxidoreductase</keyword>
<gene>
    <name evidence="3" type="ORF">LVJ82_09095</name>
</gene>
<dbReference type="Gene3D" id="3.50.50.60">
    <property type="entry name" value="FAD/NAD(P)-binding domain"/>
    <property type="match status" value="1"/>
</dbReference>
<accession>A0ABY4E5P6</accession>
<dbReference type="RefSeq" id="WP_058305132.1">
    <property type="nucleotide sequence ID" value="NZ_CABKVG010000006.1"/>
</dbReference>
<name>A0ABY4E5P6_9NEIS</name>
<dbReference type="Gene3D" id="3.30.9.10">
    <property type="entry name" value="D-Amino Acid Oxidase, subunit A, domain 2"/>
    <property type="match status" value="1"/>
</dbReference>
<dbReference type="PANTHER" id="PTHR13847">
    <property type="entry name" value="SARCOSINE DEHYDROGENASE-RELATED"/>
    <property type="match status" value="1"/>
</dbReference>
<evidence type="ECO:0000259" key="2">
    <source>
        <dbReference type="Pfam" id="PF01266"/>
    </source>
</evidence>
<feature type="domain" description="FAD dependent oxidoreductase" evidence="2">
    <location>
        <begin position="35"/>
        <end position="397"/>
    </location>
</feature>
<dbReference type="PANTHER" id="PTHR13847:SF285">
    <property type="entry name" value="FAD DEPENDENT OXIDOREDUCTASE DOMAIN-CONTAINING PROTEIN"/>
    <property type="match status" value="1"/>
</dbReference>
<evidence type="ECO:0000256" key="1">
    <source>
        <dbReference type="ARBA" id="ARBA00023002"/>
    </source>
</evidence>
<reference evidence="3 4" key="1">
    <citation type="journal article" date="2022" name="Res Sq">
        <title>Evolution of multicellular longitudinally dividing oral cavity symbionts (Neisseriaceae).</title>
        <authorList>
            <person name="Nyongesa S."/>
            <person name="Weber P."/>
            <person name="Bernet E."/>
            <person name="Pullido F."/>
            <person name="Nieckarz M."/>
            <person name="Delaby M."/>
            <person name="Nieves C."/>
            <person name="Viehboeck T."/>
            <person name="Krause N."/>
            <person name="Rivera-Millot A."/>
            <person name="Nakamura A."/>
            <person name="Vischer N."/>
            <person name="VanNieuwenhze M."/>
            <person name="Brun Y."/>
            <person name="Cava F."/>
            <person name="Bulgheresi S."/>
            <person name="Veyrier F."/>
        </authorList>
    </citation>
    <scope>NUCLEOTIDE SEQUENCE [LARGE SCALE GENOMIC DNA]</scope>
    <source>
        <strain evidence="3 4">SN4</strain>
    </source>
</reference>